<dbReference type="Pfam" id="PF07976">
    <property type="entry name" value="Phe_hydrox_dim"/>
    <property type="match status" value="1"/>
</dbReference>
<keyword evidence="4" id="KW-0560">Oxidoreductase</keyword>
<feature type="domain" description="Phenol hydroxylase-like C-terminal dimerisation" evidence="6">
    <location>
        <begin position="307"/>
        <end position="492"/>
    </location>
</feature>
<dbReference type="PANTHER" id="PTHR43004:SF5">
    <property type="entry name" value="FAD-BINDING DOMAIN-CONTAINING PROTEIN"/>
    <property type="match status" value="1"/>
</dbReference>
<sequence>MCFVDMRTEEASGKEAVKLSDLAIYTKLSLPLTYTAKNNFGYPSCDGARSFVRKRLGYAFEGDTDDSLYVRIDGILKTNIPHADEIVLVISSFVGHACSVLRKRDLTRFTVPVRRRIQSQDFGTVTIMSLDHGTSRIGFPIVDTHDRESGDPLKFNLDDLLKLTKSRMAPWEVEFEDVHWWTVFPVTLTFVNELIIIHLVGQRLVEQFSYKDRIFLCGINLGLMDAHNLAWKLLWYERKGAKNMLLGTYNEERRSIAEQVIDLDKKLVSYAALKAPRGFSPGLNSTFAKELNYTMMRFAGFSCGTGIEYNDSFLNAIDYDMPPPASGRGLKPGQRAPDHWVATYPSGQATQIHTEMPHTGCFYLLIFVGDLVYNMGRIQTLVEHLSSDGSFMRRFGGGIENTESFSVLFVTTTTGFDNSRTKELADSLSTAPFKMIADKHEGKVGGMHALYGVDDELGAVVVIRPDGWTGAWAILDRYQKVDDYFAEFLESQCDIR</sequence>
<name>A0A433DNI7_9FUNG</name>
<dbReference type="Gene3D" id="3.30.9.10">
    <property type="entry name" value="D-Amino Acid Oxidase, subunit A, domain 2"/>
    <property type="match status" value="1"/>
</dbReference>
<dbReference type="SUPFAM" id="SSF52833">
    <property type="entry name" value="Thioredoxin-like"/>
    <property type="match status" value="1"/>
</dbReference>
<dbReference type="InterPro" id="IPR038220">
    <property type="entry name" value="PHOX_C_sf"/>
</dbReference>
<dbReference type="Pfam" id="PF01494">
    <property type="entry name" value="FAD_binding_3"/>
    <property type="match status" value="1"/>
</dbReference>
<dbReference type="SUPFAM" id="SSF51905">
    <property type="entry name" value="FAD/NAD(P)-binding domain"/>
    <property type="match status" value="1"/>
</dbReference>
<dbReference type="InterPro" id="IPR036188">
    <property type="entry name" value="FAD/NAD-bd_sf"/>
</dbReference>
<keyword evidence="2" id="KW-0285">Flavoprotein</keyword>
<proteinExistence type="inferred from homology"/>
<evidence type="ECO:0000259" key="6">
    <source>
        <dbReference type="Pfam" id="PF07976"/>
    </source>
</evidence>
<dbReference type="PRINTS" id="PR00420">
    <property type="entry name" value="RNGMNOXGNASE"/>
</dbReference>
<dbReference type="Proteomes" id="UP000268093">
    <property type="component" value="Unassembled WGS sequence"/>
</dbReference>
<organism evidence="7 8">
    <name type="scientific">Jimgerdemannia flammicorona</name>
    <dbReference type="NCBI Taxonomy" id="994334"/>
    <lineage>
        <taxon>Eukaryota</taxon>
        <taxon>Fungi</taxon>
        <taxon>Fungi incertae sedis</taxon>
        <taxon>Mucoromycota</taxon>
        <taxon>Mucoromycotina</taxon>
        <taxon>Endogonomycetes</taxon>
        <taxon>Endogonales</taxon>
        <taxon>Endogonaceae</taxon>
        <taxon>Jimgerdemannia</taxon>
    </lineage>
</organism>
<accession>A0A433DNI7</accession>
<dbReference type="GO" id="GO:0071949">
    <property type="term" value="F:FAD binding"/>
    <property type="evidence" value="ECO:0007669"/>
    <property type="project" value="InterPro"/>
</dbReference>
<dbReference type="OrthoDB" id="2690153at2759"/>
<comment type="similarity">
    <text evidence="1">Belongs to the PheA/TfdB FAD monooxygenase family.</text>
</comment>
<keyword evidence="3" id="KW-0274">FAD</keyword>
<dbReference type="EMBL" id="RBNI01000005">
    <property type="protein sequence ID" value="RUP52460.1"/>
    <property type="molecule type" value="Genomic_DNA"/>
</dbReference>
<evidence type="ECO:0000259" key="5">
    <source>
        <dbReference type="Pfam" id="PF01494"/>
    </source>
</evidence>
<gene>
    <name evidence="7" type="ORF">BC936DRAFT_146170</name>
</gene>
<dbReference type="Gene3D" id="3.40.30.20">
    <property type="match status" value="1"/>
</dbReference>
<keyword evidence="8" id="KW-1185">Reference proteome</keyword>
<evidence type="ECO:0000313" key="7">
    <source>
        <dbReference type="EMBL" id="RUP52460.1"/>
    </source>
</evidence>
<dbReference type="InterPro" id="IPR012941">
    <property type="entry name" value="Phe_hydrox_C_dim_dom"/>
</dbReference>
<protein>
    <submittedName>
        <fullName evidence="7">Thioredoxin-like protein</fullName>
    </submittedName>
</protein>
<dbReference type="PANTHER" id="PTHR43004">
    <property type="entry name" value="TRK SYSTEM POTASSIUM UPTAKE PROTEIN"/>
    <property type="match status" value="1"/>
</dbReference>
<evidence type="ECO:0000313" key="8">
    <source>
        <dbReference type="Proteomes" id="UP000268093"/>
    </source>
</evidence>
<evidence type="ECO:0000256" key="3">
    <source>
        <dbReference type="ARBA" id="ARBA00022827"/>
    </source>
</evidence>
<dbReference type="InterPro" id="IPR036249">
    <property type="entry name" value="Thioredoxin-like_sf"/>
</dbReference>
<dbReference type="Gene3D" id="3.50.50.60">
    <property type="entry name" value="FAD/NAD(P)-binding domain"/>
    <property type="match status" value="1"/>
</dbReference>
<dbReference type="AlphaFoldDB" id="A0A433DNI7"/>
<feature type="domain" description="FAD-binding" evidence="5">
    <location>
        <begin position="218"/>
        <end position="262"/>
    </location>
</feature>
<dbReference type="SUPFAM" id="SSF54373">
    <property type="entry name" value="FAD-linked reductases, C-terminal domain"/>
    <property type="match status" value="1"/>
</dbReference>
<evidence type="ECO:0000256" key="1">
    <source>
        <dbReference type="ARBA" id="ARBA00007801"/>
    </source>
</evidence>
<evidence type="ECO:0000256" key="2">
    <source>
        <dbReference type="ARBA" id="ARBA00022630"/>
    </source>
</evidence>
<evidence type="ECO:0000256" key="4">
    <source>
        <dbReference type="ARBA" id="ARBA00023002"/>
    </source>
</evidence>
<dbReference type="GO" id="GO:0016709">
    <property type="term" value="F:oxidoreductase activity, acting on paired donors, with incorporation or reduction of molecular oxygen, NAD(P)H as one donor, and incorporation of one atom of oxygen"/>
    <property type="evidence" value="ECO:0007669"/>
    <property type="project" value="UniProtKB-ARBA"/>
</dbReference>
<dbReference type="InterPro" id="IPR002938">
    <property type="entry name" value="FAD-bd"/>
</dbReference>
<dbReference type="InterPro" id="IPR050641">
    <property type="entry name" value="RIFMO-like"/>
</dbReference>
<comment type="caution">
    <text evidence="7">The sequence shown here is derived from an EMBL/GenBank/DDBJ whole genome shotgun (WGS) entry which is preliminary data.</text>
</comment>
<reference evidence="7 8" key="1">
    <citation type="journal article" date="2018" name="New Phytol.">
        <title>Phylogenomics of Endogonaceae and evolution of mycorrhizas within Mucoromycota.</title>
        <authorList>
            <person name="Chang Y."/>
            <person name="Desiro A."/>
            <person name="Na H."/>
            <person name="Sandor L."/>
            <person name="Lipzen A."/>
            <person name="Clum A."/>
            <person name="Barry K."/>
            <person name="Grigoriev I.V."/>
            <person name="Martin F.M."/>
            <person name="Stajich J.E."/>
            <person name="Smith M.E."/>
            <person name="Bonito G."/>
            <person name="Spatafora J.W."/>
        </authorList>
    </citation>
    <scope>NUCLEOTIDE SEQUENCE [LARGE SCALE GENOMIC DNA]</scope>
    <source>
        <strain evidence="7 8">GMNB39</strain>
    </source>
</reference>